<keyword evidence="2" id="KW-1185">Reference proteome</keyword>
<accession>A0A5J6SUB1</accession>
<protein>
    <submittedName>
        <fullName evidence="1">Uncharacterized protein</fullName>
    </submittedName>
</protein>
<dbReference type="OrthoDB" id="4410706at2"/>
<dbReference type="Proteomes" id="UP000325517">
    <property type="component" value="Chromosome"/>
</dbReference>
<dbReference type="RefSeq" id="WP_151700757.1">
    <property type="nucleotide sequence ID" value="NZ_CP031223.1"/>
</dbReference>
<evidence type="ECO:0000313" key="1">
    <source>
        <dbReference type="EMBL" id="QFF99857.1"/>
    </source>
</evidence>
<reference evidence="1 2" key="1">
    <citation type="submission" date="2018-07" db="EMBL/GenBank/DDBJ databases">
        <title>Complete genome sequence of Psychrobacillus sp. PB01, isolated from iceberg, and comparative genome analysis of Psychrobacillus strains.</title>
        <authorList>
            <person name="Lee P.C."/>
        </authorList>
    </citation>
    <scope>NUCLEOTIDE SEQUENCE [LARGE SCALE GENOMIC DNA]</scope>
    <source>
        <strain evidence="1 2">PB01</strain>
    </source>
</reference>
<dbReference type="InterPro" id="IPR023296">
    <property type="entry name" value="Glyco_hydro_beta-prop_sf"/>
</dbReference>
<organism evidence="1 2">
    <name type="scientific">Psychrobacillus glaciei</name>
    <dbReference type="NCBI Taxonomy" id="2283160"/>
    <lineage>
        <taxon>Bacteria</taxon>
        <taxon>Bacillati</taxon>
        <taxon>Bacillota</taxon>
        <taxon>Bacilli</taxon>
        <taxon>Bacillales</taxon>
        <taxon>Bacillaceae</taxon>
        <taxon>Psychrobacillus</taxon>
    </lineage>
</organism>
<evidence type="ECO:0000313" key="2">
    <source>
        <dbReference type="Proteomes" id="UP000325517"/>
    </source>
</evidence>
<proteinExistence type="predicted"/>
<dbReference type="EMBL" id="CP031223">
    <property type="protein sequence ID" value="QFF99857.1"/>
    <property type="molecule type" value="Genomic_DNA"/>
</dbReference>
<gene>
    <name evidence="1" type="ORF">PB01_14050</name>
</gene>
<sequence length="599" mass="66695">MSTEKTENLKLNICEPTERLFLDEWNENFETIDGDVEKTKTQLEETVKKVNGVSHNVNGNVNVSGGTGDFSLMPNLYIANPANPLDIETYDGSNQPTHPSVKFFENKWNGFHYWMAYTPYPNNNSDLENPCVVASNDGTNWVTPSGLINPLDVGSKYGQGAYLSDTHLVYRPDTNTLECWYRGIYGSPVVEHLFRRTTNDGINWTSVESMYSIQSANSASLISPVVLWDNSVKKYLIWIIFSVSQTNRYLKYYESTDGKAWTFIRDIRIDDPSGRYIMWHFDIIKSSVGYEFVGSYQDGGQFDKINYLCYAKSSDNITYSKPDTILGSGYKGSFDDLELYRPCLVRMSNYIMLYYGAQKDRAIWHIGLIKAPNINVLVNLLADKDIQESKTSLLLKLNDLETRTFALEQAVLNIPDLPSSVQTTVLSDTFDRVNGGLGVADTGQAWVVNNTFDIVGGKAKAGSGDGNNYATTNAGASNFTAEITITCGTSGSGTFTFRGLDALSPSWRDCFAVVMAKDANKIELMRHMDTVIGNHNITLLTGQEYLIKVVCGGASIKVYLDDVEILNAIDSAYFSQTQVGMYQWGANGTFLFDDLSVKA</sequence>
<dbReference type="KEGG" id="psyo:PB01_14050"/>
<dbReference type="AlphaFoldDB" id="A0A5J6SUB1"/>
<dbReference type="Gene3D" id="2.60.120.560">
    <property type="entry name" value="Exo-inulinase, domain 1"/>
    <property type="match status" value="1"/>
</dbReference>
<dbReference type="SUPFAM" id="SSF75005">
    <property type="entry name" value="Arabinanase/levansucrase/invertase"/>
    <property type="match status" value="1"/>
</dbReference>
<dbReference type="Gene3D" id="2.115.10.20">
    <property type="entry name" value="Glycosyl hydrolase domain, family 43"/>
    <property type="match status" value="1"/>
</dbReference>
<name>A0A5J6SUB1_9BACI</name>